<sequence length="202" mass="23129">MQTHPHRGRLRDLRGRDFSKQTLVGADFSDADLSHAWFAESNLTGADFSRALLREANFRGANLTNADISGADLYGAVMEDAVLTGIKSDEYTRFFRLHCPETGAFIGYKRCFDHRLVTLYIPADARRSSATLPSCRADKAFVVSITDFEHMRRFDEAISLVDGDFVYRRGEMVYANNYNPDRWRDSTGGIHFWMTKEEAFRY</sequence>
<name>A0A448V256_9FIRM</name>
<evidence type="ECO:0000313" key="1">
    <source>
        <dbReference type="EMBL" id="VEJ35891.1"/>
    </source>
</evidence>
<dbReference type="RefSeq" id="WP_126465644.1">
    <property type="nucleotide sequence ID" value="NZ_JAUSWF010000003.1"/>
</dbReference>
<dbReference type="KEGG" id="piv:NCTC13079_01079"/>
<protein>
    <submittedName>
        <fullName evidence="1">Serine/threonine-protein kinase B</fullName>
        <ecNumber evidence="1">2.7.11.1</ecNumber>
    </submittedName>
</protein>
<gene>
    <name evidence="1" type="primary">spkB</name>
    <name evidence="1" type="ORF">NCTC13079_01079</name>
</gene>
<dbReference type="InterPro" id="IPR001646">
    <property type="entry name" value="5peptide_repeat"/>
</dbReference>
<dbReference type="Gene3D" id="2.160.20.80">
    <property type="entry name" value="E3 ubiquitin-protein ligase SopA"/>
    <property type="match status" value="1"/>
</dbReference>
<dbReference type="PANTHER" id="PTHR47200:SF2">
    <property type="entry name" value="THYLAKOID LUMENAL 15 KDA PROTEIN 1, CHLOROPLASTIC"/>
    <property type="match status" value="1"/>
</dbReference>
<proteinExistence type="predicted"/>
<dbReference type="SUPFAM" id="SSF141571">
    <property type="entry name" value="Pentapeptide repeat-like"/>
    <property type="match status" value="1"/>
</dbReference>
<keyword evidence="1" id="KW-0418">Kinase</keyword>
<dbReference type="Proteomes" id="UP000269544">
    <property type="component" value="Chromosome"/>
</dbReference>
<dbReference type="Pfam" id="PF00805">
    <property type="entry name" value="Pentapeptide"/>
    <property type="match status" value="1"/>
</dbReference>
<keyword evidence="2" id="KW-1185">Reference proteome</keyword>
<reference evidence="1 2" key="1">
    <citation type="submission" date="2018-12" db="EMBL/GenBank/DDBJ databases">
        <authorList>
            <consortium name="Pathogen Informatics"/>
        </authorList>
    </citation>
    <scope>NUCLEOTIDE SEQUENCE [LARGE SCALE GENOMIC DNA]</scope>
    <source>
        <strain evidence="1 2">NCTC13079</strain>
    </source>
</reference>
<dbReference type="InterPro" id="IPR044213">
    <property type="entry name" value="At2g44920-like"/>
</dbReference>
<dbReference type="Pfam" id="PF19062">
    <property type="entry name" value="DUF5758"/>
    <property type="match status" value="1"/>
</dbReference>
<keyword evidence="1" id="KW-0808">Transferase</keyword>
<evidence type="ECO:0000313" key="2">
    <source>
        <dbReference type="Proteomes" id="UP000269544"/>
    </source>
</evidence>
<accession>A0A448V256</accession>
<dbReference type="OrthoDB" id="2989145at2"/>
<dbReference type="PANTHER" id="PTHR47200">
    <property type="entry name" value="THYLAKOID LUMENAL 15 KDA PROTEIN 1, CHLOROPLASTIC"/>
    <property type="match status" value="1"/>
</dbReference>
<dbReference type="InterPro" id="IPR043919">
    <property type="entry name" value="DUF5758"/>
</dbReference>
<organism evidence="1 2">
    <name type="scientific">Aedoeadaptatus ivorii</name>
    <dbReference type="NCBI Taxonomy" id="54006"/>
    <lineage>
        <taxon>Bacteria</taxon>
        <taxon>Bacillati</taxon>
        <taxon>Bacillota</taxon>
        <taxon>Tissierellia</taxon>
        <taxon>Tissierellales</taxon>
        <taxon>Peptoniphilaceae</taxon>
        <taxon>Aedoeadaptatus</taxon>
    </lineage>
</organism>
<dbReference type="EC" id="2.7.11.1" evidence="1"/>
<dbReference type="GO" id="GO:0004674">
    <property type="term" value="F:protein serine/threonine kinase activity"/>
    <property type="evidence" value="ECO:0007669"/>
    <property type="project" value="UniProtKB-EC"/>
</dbReference>
<dbReference type="EMBL" id="LR134523">
    <property type="protein sequence ID" value="VEJ35891.1"/>
    <property type="molecule type" value="Genomic_DNA"/>
</dbReference>
<dbReference type="AlphaFoldDB" id="A0A448V256"/>